<dbReference type="Proteomes" id="UP000275232">
    <property type="component" value="Unassembled WGS sequence"/>
</dbReference>
<dbReference type="GO" id="GO:0030572">
    <property type="term" value="F:phosphatidyltransferase activity"/>
    <property type="evidence" value="ECO:0007669"/>
    <property type="project" value="UniProtKB-ARBA"/>
</dbReference>
<evidence type="ECO:0000256" key="6">
    <source>
        <dbReference type="SAM" id="MobiDB-lite"/>
    </source>
</evidence>
<comment type="subcellular location">
    <subcellularLocation>
        <location evidence="2">Secreted</location>
    </subcellularLocation>
</comment>
<feature type="region of interest" description="Disordered" evidence="6">
    <location>
        <begin position="27"/>
        <end position="59"/>
    </location>
</feature>
<dbReference type="SUPFAM" id="SSF56024">
    <property type="entry name" value="Phospholipase D/nuclease"/>
    <property type="match status" value="2"/>
</dbReference>
<name>A0A3N5CRN7_9SPHN</name>
<dbReference type="PANTHER" id="PTHR21248:SF12">
    <property type="entry name" value="CARDIOLIPIN SYNTHASE C"/>
    <property type="match status" value="1"/>
</dbReference>
<proteinExistence type="predicted"/>
<keyword evidence="4" id="KW-0964">Secreted</keyword>
<dbReference type="GO" id="GO:0005576">
    <property type="term" value="C:extracellular region"/>
    <property type="evidence" value="ECO:0007669"/>
    <property type="project" value="UniProtKB-SubCell"/>
</dbReference>
<comment type="caution">
    <text evidence="8">The sequence shown here is derived from an EMBL/GenBank/DDBJ whole genome shotgun (WGS) entry which is preliminary data.</text>
</comment>
<evidence type="ECO:0000313" key="9">
    <source>
        <dbReference type="Proteomes" id="UP000275232"/>
    </source>
</evidence>
<evidence type="ECO:0000256" key="4">
    <source>
        <dbReference type="ARBA" id="ARBA00022525"/>
    </source>
</evidence>
<protein>
    <recommendedName>
        <fullName evidence="3">Phospholipase D</fullName>
    </recommendedName>
    <alternativeName>
        <fullName evidence="5">Choline phosphatase</fullName>
    </alternativeName>
</protein>
<sequence>MGTPMKLGWMKGRRLAGGRTKVKEIGALSPTARRAKGGAMTRTNADPADPASYTDPPPFRGSAHGVDLVFYPAGKDRMRALVELIEGARQSLQVAFYIFAKDASGTTIRDALVAAAKRGVDVSLIVDGFGAEADEDFFRELTAAGGQFCCFLPKWSRRALIRNHQKIVIADDERAMLGGFNVEDDYFAPPEANGWNDLAFFIEGGELVGQVSEWFDELVAWTSDDKAQFRDIRRRVRKWDGGRPPVQLLIGGPTKGLSSWAKCVSKDLDEGEKLDMMMAYFSPNRALRKCIRKIAGKGRTNLVLAGKSDNAATIGAARALYRKLLAAGANVYEFMPCKLHTKLIVLDDAVYMGSANFDMRSLYVNLEIVVRIEDAALAERMRGFIHDKFPACQRITRELDERRGDILTRAKWWASWFLVTVVDYNVSRKLNLGL</sequence>
<evidence type="ECO:0000256" key="2">
    <source>
        <dbReference type="ARBA" id="ARBA00004613"/>
    </source>
</evidence>
<organism evidence="8 9">
    <name type="scientific">Aurantiacibacter spongiae</name>
    <dbReference type="NCBI Taxonomy" id="2488860"/>
    <lineage>
        <taxon>Bacteria</taxon>
        <taxon>Pseudomonadati</taxon>
        <taxon>Pseudomonadota</taxon>
        <taxon>Alphaproteobacteria</taxon>
        <taxon>Sphingomonadales</taxon>
        <taxon>Erythrobacteraceae</taxon>
        <taxon>Aurantiacibacter</taxon>
    </lineage>
</organism>
<evidence type="ECO:0000256" key="1">
    <source>
        <dbReference type="ARBA" id="ARBA00003145"/>
    </source>
</evidence>
<dbReference type="EMBL" id="RPFZ01000001">
    <property type="protein sequence ID" value="RPF71803.1"/>
    <property type="molecule type" value="Genomic_DNA"/>
</dbReference>
<keyword evidence="9" id="KW-1185">Reference proteome</keyword>
<feature type="domain" description="PLD phosphodiesterase" evidence="7">
    <location>
        <begin position="339"/>
        <end position="361"/>
    </location>
</feature>
<evidence type="ECO:0000259" key="7">
    <source>
        <dbReference type="PROSITE" id="PS50035"/>
    </source>
</evidence>
<dbReference type="CDD" id="cd09110">
    <property type="entry name" value="PLDc_CLS_1"/>
    <property type="match status" value="1"/>
</dbReference>
<accession>A0A3N5CRN7</accession>
<dbReference type="GO" id="GO:0032049">
    <property type="term" value="P:cardiolipin biosynthetic process"/>
    <property type="evidence" value="ECO:0007669"/>
    <property type="project" value="UniProtKB-ARBA"/>
</dbReference>
<gene>
    <name evidence="8" type="ORF">EG799_09370</name>
</gene>
<evidence type="ECO:0000256" key="3">
    <source>
        <dbReference type="ARBA" id="ARBA00018392"/>
    </source>
</evidence>
<dbReference type="InterPro" id="IPR025202">
    <property type="entry name" value="PLD-like_dom"/>
</dbReference>
<dbReference type="InterPro" id="IPR001736">
    <property type="entry name" value="PLipase_D/transphosphatidylase"/>
</dbReference>
<dbReference type="Gene3D" id="3.30.870.10">
    <property type="entry name" value="Endonuclease Chain A"/>
    <property type="match status" value="2"/>
</dbReference>
<comment type="function">
    <text evidence="1">Could be a virulence factor.</text>
</comment>
<feature type="domain" description="PLD phosphodiesterase" evidence="7">
    <location>
        <begin position="159"/>
        <end position="186"/>
    </location>
</feature>
<reference evidence="8 9" key="1">
    <citation type="submission" date="2018-11" db="EMBL/GenBank/DDBJ databases">
        <title>Erythrobacter spongiae sp. nov., isolated from a marine sponge.</title>
        <authorList>
            <person name="Zhuang L."/>
            <person name="Luo L."/>
        </authorList>
    </citation>
    <scope>NUCLEOTIDE SEQUENCE [LARGE SCALE GENOMIC DNA]</scope>
    <source>
        <strain evidence="8 9">HN-E23</strain>
    </source>
</reference>
<dbReference type="PANTHER" id="PTHR21248">
    <property type="entry name" value="CARDIOLIPIN SYNTHASE"/>
    <property type="match status" value="1"/>
</dbReference>
<dbReference type="PROSITE" id="PS50035">
    <property type="entry name" value="PLD"/>
    <property type="match status" value="2"/>
</dbReference>
<dbReference type="Pfam" id="PF13091">
    <property type="entry name" value="PLDc_2"/>
    <property type="match status" value="2"/>
</dbReference>
<evidence type="ECO:0000313" key="8">
    <source>
        <dbReference type="EMBL" id="RPF71803.1"/>
    </source>
</evidence>
<dbReference type="SMART" id="SM00155">
    <property type="entry name" value="PLDc"/>
    <property type="match status" value="2"/>
</dbReference>
<dbReference type="AlphaFoldDB" id="A0A3N5CRN7"/>
<evidence type="ECO:0000256" key="5">
    <source>
        <dbReference type="ARBA" id="ARBA00029594"/>
    </source>
</evidence>